<feature type="compositionally biased region" description="Polar residues" evidence="1">
    <location>
        <begin position="814"/>
        <end position="827"/>
    </location>
</feature>
<feature type="region of interest" description="Disordered" evidence="1">
    <location>
        <begin position="1131"/>
        <end position="1247"/>
    </location>
</feature>
<evidence type="ECO:0000313" key="2">
    <source>
        <dbReference type="EMBL" id="MPC28553.1"/>
    </source>
</evidence>
<reference evidence="2 3" key="1">
    <citation type="submission" date="2019-05" db="EMBL/GenBank/DDBJ databases">
        <title>Another draft genome of Portunus trituberculatus and its Hox gene families provides insights of decapod evolution.</title>
        <authorList>
            <person name="Jeong J.-H."/>
            <person name="Song I."/>
            <person name="Kim S."/>
            <person name="Choi T."/>
            <person name="Kim D."/>
            <person name="Ryu S."/>
            <person name="Kim W."/>
        </authorList>
    </citation>
    <scope>NUCLEOTIDE SEQUENCE [LARGE SCALE GENOMIC DNA]</scope>
    <source>
        <tissue evidence="2">Muscle</tissue>
    </source>
</reference>
<feature type="compositionally biased region" description="Basic and acidic residues" evidence="1">
    <location>
        <begin position="502"/>
        <end position="548"/>
    </location>
</feature>
<feature type="compositionally biased region" description="Polar residues" evidence="1">
    <location>
        <begin position="1609"/>
        <end position="1630"/>
    </location>
</feature>
<feature type="compositionally biased region" description="Polar residues" evidence="1">
    <location>
        <begin position="1224"/>
        <end position="1239"/>
    </location>
</feature>
<feature type="compositionally biased region" description="Basic residues" evidence="1">
    <location>
        <begin position="597"/>
        <end position="607"/>
    </location>
</feature>
<feature type="compositionally biased region" description="Basic and acidic residues" evidence="1">
    <location>
        <begin position="649"/>
        <end position="668"/>
    </location>
</feature>
<gene>
    <name evidence="2" type="ORF">E2C01_021762</name>
</gene>
<feature type="compositionally biased region" description="Low complexity" evidence="1">
    <location>
        <begin position="834"/>
        <end position="846"/>
    </location>
</feature>
<feature type="compositionally biased region" description="Acidic residues" evidence="1">
    <location>
        <begin position="368"/>
        <end position="377"/>
    </location>
</feature>
<feature type="compositionally biased region" description="Pro residues" evidence="1">
    <location>
        <begin position="1375"/>
        <end position="1388"/>
    </location>
</feature>
<evidence type="ECO:0000313" key="3">
    <source>
        <dbReference type="Proteomes" id="UP000324222"/>
    </source>
</evidence>
<sequence length="1757" mass="192829">MAVQWRETSFLPTHSASRVRVPIDFEVEEPEEELDFILEVETAIEPTRVEISEEFSSTENEDEAQITVLQARPDTKSGAAKEATPVTLEQLQNEIHMMQNEARVLRDLIENSESSVGEVAHSAVESWQQGNVFESVRRRAEAGMIAVDVTPNTSQVVFHRQFTEQVVTRQRSPSKQQRRSHGNNSSDGNYSSSSPESPRLTEVRAVTYQPVAGSTSRETHKENEAIKRANKDNTTNLPSISNQVAGEVVRKKPNTEKEDGDNSYAETQTTEQPLSVEPAEEDSATDDSLRDGRVMNEPIRGPRVVYELRKQDSFTDKPIKIDNTNNEAISQNTITNEPDREDAALENAGRRQSTQGEANREHSVEDSFSPEEPDDMDANNGRRSRSSYHNMVEEMGFASSEDNLSDEWKEEDFADEVNNRDTNDSPNLGETTEFTYLTENDNDLAMEALQQQEFSEISGEMKASGIKMERTSDALEGEMEAVEMEKEPTSPEIPGEMQACKVKGEEKASPEVPEKEMQKSGVKQEKTPPEVPEGKVETSKTIKERESPEIPEQVMETSQVTKERVSTEVSEREMKDPAAKNERASPEIPQVKMKASGVKKKKKKHKSSLGVETVVKPYLETNLDNPVLFYLEKETESKSSAKSESSGEGSDKTSELDLLKSDTEKGQQVEETANLRLENVTEHELQHPLKHNTENVKLEPLNEPKQEATTKVDNQEVLSDSLPVLVDQSQSEITSQSNDQSHAAALNTATPPAADENPDVESTKKTNRRAKSCSRKRPTQKPPLPPPRTASLTPNLGLLTSNVESSTEERSPCHTRSLSYTGSSSPHPETPPRSLNSSLTSLESESAVVDDVVHLREKPRRDEATLETLKRVSAVYEELEMIPIPQVPPPPPKDNMEIEASVSASPEVTQEQHSVCLLSTSEEPVKEFPQIISIASPSASLEATSELLSDSNLKEGCNEISTKDSYLILSSNHASEKSVSSSLEHFATTEESQSPPAPQKQESIPSIDSDTRMMKCLENHSSILSESSGVLLPDLEKIHIPEIPPPPPRYPPPSAVSQTLPSLSAEATSPHREKDASAQSDSKPLAQMLSDLEKMEIPGVPPPPSRHPLSPLPSTQSILLSTAVISDQENAEICFSPGNENSSKPLKDSSDESLDDSEAHTTSTLLQDSAKTPEKIIEKLKKIEIPEVPPPPPIRPPPLLTSQTSETQLCGPSSILEGDFPTELKTTPANRYPSQTSEASQEEVGALSSDLLKKLEDIEIHEVPPPPPRQPPPATSWAMQAVAGETIPIQMQEISTDNISETVQPQSLKTNESPSSRSPSRQKTDTAQRQFLKTYNTLPPNQNNPEVPPSVPLMTLPQVTSLQQLKELDRMEIPEVPPPIPRQPPPQMPDVTQTSQPSEPLSTCSSQHSSPATQESTPSTSQDVYHSDGFDPVQKLLESTKIPESLSMSSEVSESSERGADLDISSANMEKPSSLSPNHKALSCMTEISPSLLIENLEKIEIPEVPPPPPRQPPPPPPRQSSLPQQPVPSPRSSKSDTQSSQKQMSGLSASCINDESPASLECFSDEIPTASPVIPFEASIAEDSSTARLSTSQLPLQHQQAVPDRGNESPTTEPQEISLTQLPETPNSDIILTSNPSILSSSVLAQQVPDAYLAQVFENSQAWLPSGLEEIPEEPVQDLLISYAGLHEQFSPSDEETTSSSGDSSSSEEEHSLSEDEEASSSSSQDEESSSASGEDVPFKFKFHLHQKINSHQTKN</sequence>
<feature type="region of interest" description="Disordered" evidence="1">
    <location>
        <begin position="978"/>
        <end position="1020"/>
    </location>
</feature>
<feature type="compositionally biased region" description="Low complexity" evidence="1">
    <location>
        <begin position="1444"/>
        <end position="1453"/>
    </location>
</feature>
<feature type="compositionally biased region" description="Basic and acidic residues" evidence="1">
    <location>
        <begin position="217"/>
        <end position="231"/>
    </location>
</feature>
<feature type="compositionally biased region" description="Polar residues" evidence="1">
    <location>
        <begin position="1390"/>
        <end position="1424"/>
    </location>
</feature>
<organism evidence="2 3">
    <name type="scientific">Portunus trituberculatus</name>
    <name type="common">Swimming crab</name>
    <name type="synonym">Neptunus trituberculatus</name>
    <dbReference type="NCBI Taxonomy" id="210409"/>
    <lineage>
        <taxon>Eukaryota</taxon>
        <taxon>Metazoa</taxon>
        <taxon>Ecdysozoa</taxon>
        <taxon>Arthropoda</taxon>
        <taxon>Crustacea</taxon>
        <taxon>Multicrustacea</taxon>
        <taxon>Malacostraca</taxon>
        <taxon>Eumalacostraca</taxon>
        <taxon>Eucarida</taxon>
        <taxon>Decapoda</taxon>
        <taxon>Pleocyemata</taxon>
        <taxon>Brachyura</taxon>
        <taxon>Eubrachyura</taxon>
        <taxon>Portunoidea</taxon>
        <taxon>Portunidae</taxon>
        <taxon>Portuninae</taxon>
        <taxon>Portunus</taxon>
    </lineage>
</organism>
<feature type="compositionally biased region" description="Polar residues" evidence="1">
    <location>
        <begin position="1055"/>
        <end position="1067"/>
    </location>
</feature>
<feature type="compositionally biased region" description="Polar residues" evidence="1">
    <location>
        <begin position="1201"/>
        <end position="1211"/>
    </location>
</feature>
<feature type="compositionally biased region" description="Low complexity" evidence="1">
    <location>
        <begin position="182"/>
        <end position="197"/>
    </location>
</feature>
<name>A0A5B7E5L4_PORTR</name>
<feature type="compositionally biased region" description="Polar residues" evidence="1">
    <location>
        <begin position="232"/>
        <end position="244"/>
    </location>
</feature>
<feature type="compositionally biased region" description="Basic and acidic residues" evidence="1">
    <location>
        <begin position="306"/>
        <end position="320"/>
    </location>
</feature>
<comment type="caution">
    <text evidence="2">The sequence shown here is derived from an EMBL/GenBank/DDBJ whole genome shotgun (WGS) entry which is preliminary data.</text>
</comment>
<feature type="compositionally biased region" description="Polar residues" evidence="1">
    <location>
        <begin position="1292"/>
        <end position="1345"/>
    </location>
</feature>
<accession>A0A5B7E5L4</accession>
<feature type="region of interest" description="Disordered" evidence="1">
    <location>
        <begin position="1498"/>
        <end position="1554"/>
    </location>
</feature>
<feature type="compositionally biased region" description="Pro residues" evidence="1">
    <location>
        <begin position="1042"/>
        <end position="1054"/>
    </location>
</feature>
<protein>
    <submittedName>
        <fullName evidence="2">Uncharacterized protein</fullName>
    </submittedName>
</protein>
<feature type="compositionally biased region" description="Polar residues" evidence="1">
    <location>
        <begin position="1465"/>
        <end position="1477"/>
    </location>
</feature>
<feature type="compositionally biased region" description="Pro residues" evidence="1">
    <location>
        <begin position="1504"/>
        <end position="1519"/>
    </location>
</feature>
<feature type="compositionally biased region" description="Polar residues" evidence="1">
    <location>
        <begin position="790"/>
        <end position="805"/>
    </location>
</feature>
<dbReference type="Proteomes" id="UP000324222">
    <property type="component" value="Unassembled WGS sequence"/>
</dbReference>
<feature type="compositionally biased region" description="Pro residues" evidence="1">
    <location>
        <begin position="1263"/>
        <end position="1274"/>
    </location>
</feature>
<dbReference type="EMBL" id="VSRR010001932">
    <property type="protein sequence ID" value="MPC28553.1"/>
    <property type="molecule type" value="Genomic_DNA"/>
</dbReference>
<feature type="compositionally biased region" description="Polar residues" evidence="1">
    <location>
        <begin position="322"/>
        <end position="336"/>
    </location>
</feature>
<proteinExistence type="predicted"/>
<feature type="compositionally biased region" description="Acidic residues" evidence="1">
    <location>
        <begin position="403"/>
        <end position="415"/>
    </location>
</feature>
<feature type="compositionally biased region" description="Basic and acidic residues" evidence="1">
    <location>
        <begin position="248"/>
        <end position="257"/>
    </location>
</feature>
<feature type="compositionally biased region" description="Pro residues" evidence="1">
    <location>
        <begin position="1187"/>
        <end position="1199"/>
    </location>
</feature>
<feature type="compositionally biased region" description="Polar residues" evidence="1">
    <location>
        <begin position="727"/>
        <end position="741"/>
    </location>
</feature>
<feature type="region of interest" description="Disordered" evidence="1">
    <location>
        <begin position="1038"/>
        <end position="1115"/>
    </location>
</feature>
<feature type="region of interest" description="Disordered" evidence="1">
    <location>
        <begin position="502"/>
        <end position="609"/>
    </location>
</feature>
<feature type="region of interest" description="Disordered" evidence="1">
    <location>
        <begin position="1584"/>
        <end position="1630"/>
    </location>
</feature>
<feature type="region of interest" description="Disordered" evidence="1">
    <location>
        <begin position="883"/>
        <end position="908"/>
    </location>
</feature>
<feature type="region of interest" description="Disordered" evidence="1">
    <location>
        <begin position="165"/>
        <end position="431"/>
    </location>
</feature>
<feature type="compositionally biased region" description="Polar residues" evidence="1">
    <location>
        <begin position="264"/>
        <end position="273"/>
    </location>
</feature>
<feature type="compositionally biased region" description="Acidic residues" evidence="1">
    <location>
        <begin position="1716"/>
        <end position="1730"/>
    </location>
</feature>
<feature type="compositionally biased region" description="Low complexity" evidence="1">
    <location>
        <begin position="743"/>
        <end position="754"/>
    </location>
</feature>
<feature type="region of interest" description="Disordered" evidence="1">
    <location>
        <begin position="1261"/>
        <end position="1482"/>
    </location>
</feature>
<feature type="compositionally biased region" description="Basic and acidic residues" evidence="1">
    <location>
        <begin position="561"/>
        <end position="585"/>
    </location>
</feature>
<feature type="region of interest" description="Disordered" evidence="1">
    <location>
        <begin position="634"/>
        <end position="847"/>
    </location>
</feature>
<feature type="compositionally biased region" description="Polar residues" evidence="1">
    <location>
        <begin position="978"/>
        <end position="1008"/>
    </location>
</feature>
<feature type="compositionally biased region" description="Low complexity" evidence="1">
    <location>
        <begin position="1520"/>
        <end position="1546"/>
    </location>
</feature>
<feature type="compositionally biased region" description="Polar residues" evidence="1">
    <location>
        <begin position="1160"/>
        <end position="1170"/>
    </location>
</feature>
<feature type="compositionally biased region" description="Basic and acidic residues" evidence="1">
    <location>
        <begin position="679"/>
        <end position="714"/>
    </location>
</feature>
<feature type="compositionally biased region" description="Basic residues" evidence="1">
    <location>
        <begin position="765"/>
        <end position="779"/>
    </location>
</feature>
<evidence type="ECO:0000256" key="1">
    <source>
        <dbReference type="SAM" id="MobiDB-lite"/>
    </source>
</evidence>
<feature type="region of interest" description="Disordered" evidence="1">
    <location>
        <begin position="1680"/>
        <end position="1738"/>
    </location>
</feature>
<feature type="compositionally biased region" description="Basic and acidic residues" evidence="1">
    <location>
        <begin position="1171"/>
        <end position="1185"/>
    </location>
</feature>
<feature type="compositionally biased region" description="Basic and acidic residues" evidence="1">
    <location>
        <begin position="1009"/>
        <end position="1018"/>
    </location>
</feature>
<feature type="compositionally biased region" description="Polar residues" evidence="1">
    <location>
        <begin position="1584"/>
        <end position="1601"/>
    </location>
</feature>
<keyword evidence="3" id="KW-1185">Reference proteome</keyword>